<dbReference type="OrthoDB" id="2643490at2"/>
<dbReference type="EMBL" id="FPJO01000006">
    <property type="protein sequence ID" value="SFX76080.1"/>
    <property type="molecule type" value="Genomic_DNA"/>
</dbReference>
<dbReference type="Proteomes" id="UP000181909">
    <property type="component" value="Unassembled WGS sequence"/>
</dbReference>
<keyword evidence="1" id="KW-1133">Transmembrane helix</keyword>
<gene>
    <name evidence="2" type="ORF">SAMN02787144_100632</name>
</gene>
<name>A0A1K1ZPV2_STRAR</name>
<dbReference type="RefSeq" id="WP_072485283.1">
    <property type="nucleotide sequence ID" value="NZ_CP108277.1"/>
</dbReference>
<sequence length="154" mass="16296">MSLTRNKAAKRGFAARPFTLWKEVAVAYLAPALTAGLGGVLSGQPELTTAAFTSIGATSAVVAFIVGGWLHRRGQPRRWTTSVPRPVITIGLGTAAAGIAGLAGWFASGWLPAHTSLPDAGWPERLRIDLPLSAALATTIVTWRWHGMASRQQK</sequence>
<keyword evidence="1" id="KW-0812">Transmembrane</keyword>
<proteinExistence type="predicted"/>
<dbReference type="STRING" id="1893.SAMN02787144_100632"/>
<evidence type="ECO:0000313" key="3">
    <source>
        <dbReference type="Proteomes" id="UP000181909"/>
    </source>
</evidence>
<dbReference type="AlphaFoldDB" id="A0A1K1ZPV2"/>
<feature type="transmembrane region" description="Helical" evidence="1">
    <location>
        <begin position="20"/>
        <end position="41"/>
    </location>
</feature>
<feature type="transmembrane region" description="Helical" evidence="1">
    <location>
        <begin position="87"/>
        <end position="108"/>
    </location>
</feature>
<feature type="transmembrane region" description="Helical" evidence="1">
    <location>
        <begin position="128"/>
        <end position="145"/>
    </location>
</feature>
<protein>
    <submittedName>
        <fullName evidence="2">Uncharacterized protein</fullName>
    </submittedName>
</protein>
<evidence type="ECO:0000313" key="2">
    <source>
        <dbReference type="EMBL" id="SFX76080.1"/>
    </source>
</evidence>
<keyword evidence="1" id="KW-0472">Membrane</keyword>
<reference evidence="2 3" key="1">
    <citation type="submission" date="2016-11" db="EMBL/GenBank/DDBJ databases">
        <authorList>
            <person name="Jaros S."/>
            <person name="Januszkiewicz K."/>
            <person name="Wedrychowicz H."/>
        </authorList>
    </citation>
    <scope>NUCLEOTIDE SEQUENCE [LARGE SCALE GENOMIC DNA]</scope>
    <source>
        <strain evidence="2 3">OK807</strain>
    </source>
</reference>
<feature type="transmembrane region" description="Helical" evidence="1">
    <location>
        <begin position="47"/>
        <end position="66"/>
    </location>
</feature>
<organism evidence="2 3">
    <name type="scientific">Streptomyces atratus</name>
    <dbReference type="NCBI Taxonomy" id="1893"/>
    <lineage>
        <taxon>Bacteria</taxon>
        <taxon>Bacillati</taxon>
        <taxon>Actinomycetota</taxon>
        <taxon>Actinomycetes</taxon>
        <taxon>Kitasatosporales</taxon>
        <taxon>Streptomycetaceae</taxon>
        <taxon>Streptomyces</taxon>
    </lineage>
</organism>
<evidence type="ECO:0000256" key="1">
    <source>
        <dbReference type="SAM" id="Phobius"/>
    </source>
</evidence>
<accession>A0A1K1ZPV2</accession>